<dbReference type="EMBL" id="KV921346">
    <property type="protein sequence ID" value="ORE17774.1"/>
    <property type="molecule type" value="Genomic_DNA"/>
</dbReference>
<dbReference type="AlphaFoldDB" id="A0A1X0S0L3"/>
<reference evidence="3 4" key="1">
    <citation type="journal article" date="2016" name="Proc. Natl. Acad. Sci. U.S.A.">
        <title>Lipid metabolic changes in an early divergent fungus govern the establishment of a mutualistic symbiosis with endobacteria.</title>
        <authorList>
            <person name="Lastovetsky O.A."/>
            <person name="Gaspar M.L."/>
            <person name="Mondo S.J."/>
            <person name="LaButti K.M."/>
            <person name="Sandor L."/>
            <person name="Grigoriev I.V."/>
            <person name="Henry S.A."/>
            <person name="Pawlowska T.E."/>
        </authorList>
    </citation>
    <scope>NUCLEOTIDE SEQUENCE [LARGE SCALE GENOMIC DNA]</scope>
    <source>
        <strain evidence="3 4">ATCC 11559</strain>
    </source>
</reference>
<evidence type="ECO:0000313" key="4">
    <source>
        <dbReference type="Proteomes" id="UP000242381"/>
    </source>
</evidence>
<proteinExistence type="predicted"/>
<evidence type="ECO:0000256" key="1">
    <source>
        <dbReference type="SAM" id="Coils"/>
    </source>
</evidence>
<evidence type="ECO:0000256" key="2">
    <source>
        <dbReference type="SAM" id="MobiDB-lite"/>
    </source>
</evidence>
<accession>A0A1X0S0L3</accession>
<name>A0A1X0S0L3_RHIZD</name>
<gene>
    <name evidence="3" type="ORF">BCV71DRAFT_227312</name>
</gene>
<dbReference type="VEuPathDB" id="FungiDB:BCV72DRAFT_337767"/>
<evidence type="ECO:0000313" key="3">
    <source>
        <dbReference type="EMBL" id="ORE17774.1"/>
    </source>
</evidence>
<keyword evidence="1" id="KW-0175">Coiled coil</keyword>
<sequence>MSQESFVREEMFNQLILSVISAQNEIKNAIRVASSEITELKKEMRTMNHNFEQQLKELKQKNSKLKAQLENVHPSAEVDRPERTEQEKLAHSLFTGNLFPEPFIEHPLDENSKKEAPIMEDVHGSPVNKKTFNAARDHLMLFKLPALIRQIKDEYKFEAGKPFNAVDPRGKLRAVELLEEMAAPYIPLRACSGSWGANLLIRYYWSRGRKNKYSNESISMQGRFNNIKKLTTNNFKAEKEPEAGNVSEEDGPCHSPAPTSAPSEDSDSSEER</sequence>
<feature type="region of interest" description="Disordered" evidence="2">
    <location>
        <begin position="232"/>
        <end position="272"/>
    </location>
</feature>
<feature type="coiled-coil region" evidence="1">
    <location>
        <begin position="23"/>
        <end position="71"/>
    </location>
</feature>
<dbReference type="Proteomes" id="UP000242381">
    <property type="component" value="Unassembled WGS sequence"/>
</dbReference>
<organism evidence="3 4">
    <name type="scientific">Rhizopus microsporus</name>
    <dbReference type="NCBI Taxonomy" id="58291"/>
    <lineage>
        <taxon>Eukaryota</taxon>
        <taxon>Fungi</taxon>
        <taxon>Fungi incertae sedis</taxon>
        <taxon>Mucoromycota</taxon>
        <taxon>Mucoromycotina</taxon>
        <taxon>Mucoromycetes</taxon>
        <taxon>Mucorales</taxon>
        <taxon>Mucorineae</taxon>
        <taxon>Rhizopodaceae</taxon>
        <taxon>Rhizopus</taxon>
    </lineage>
</organism>
<protein>
    <submittedName>
        <fullName evidence="3">Uncharacterized protein</fullName>
    </submittedName>
</protein>